<keyword evidence="2" id="KW-1185">Reference proteome</keyword>
<dbReference type="Proteomes" id="UP001066276">
    <property type="component" value="Chromosome 4_2"/>
</dbReference>
<gene>
    <name evidence="1" type="ORF">NDU88_003598</name>
</gene>
<dbReference type="EMBL" id="JANPWB010000008">
    <property type="protein sequence ID" value="KAJ1163135.1"/>
    <property type="molecule type" value="Genomic_DNA"/>
</dbReference>
<protein>
    <submittedName>
        <fullName evidence="1">Uncharacterized protein</fullName>
    </submittedName>
</protein>
<comment type="caution">
    <text evidence="1">The sequence shown here is derived from an EMBL/GenBank/DDBJ whole genome shotgun (WGS) entry which is preliminary data.</text>
</comment>
<proteinExistence type="predicted"/>
<dbReference type="AlphaFoldDB" id="A0AAV7SGE4"/>
<reference evidence="1" key="1">
    <citation type="journal article" date="2022" name="bioRxiv">
        <title>Sequencing and chromosome-scale assembly of the giantPleurodeles waltlgenome.</title>
        <authorList>
            <person name="Brown T."/>
            <person name="Elewa A."/>
            <person name="Iarovenko S."/>
            <person name="Subramanian E."/>
            <person name="Araus A.J."/>
            <person name="Petzold A."/>
            <person name="Susuki M."/>
            <person name="Suzuki K.-i.T."/>
            <person name="Hayashi T."/>
            <person name="Toyoda A."/>
            <person name="Oliveira C."/>
            <person name="Osipova E."/>
            <person name="Leigh N.D."/>
            <person name="Simon A."/>
            <person name="Yun M.H."/>
        </authorList>
    </citation>
    <scope>NUCLEOTIDE SEQUENCE</scope>
    <source>
        <strain evidence="1">20211129_DDA</strain>
        <tissue evidence="1">Liver</tissue>
    </source>
</reference>
<name>A0AAV7SGE4_PLEWA</name>
<evidence type="ECO:0000313" key="1">
    <source>
        <dbReference type="EMBL" id="KAJ1163135.1"/>
    </source>
</evidence>
<sequence length="121" mass="12865">MPEAGLPRQSCKAPQAVGWAVLGSWRSQRCLPGAAHLYSPPQAARWWPRACAQGSGLRALMPATGRAHCPHAGAGRLLSTGVVLRRPGACELPMEAVLTWWSAGGAGYIAKELRQTNTLPK</sequence>
<evidence type="ECO:0000313" key="2">
    <source>
        <dbReference type="Proteomes" id="UP001066276"/>
    </source>
</evidence>
<organism evidence="1 2">
    <name type="scientific">Pleurodeles waltl</name>
    <name type="common">Iberian ribbed newt</name>
    <dbReference type="NCBI Taxonomy" id="8319"/>
    <lineage>
        <taxon>Eukaryota</taxon>
        <taxon>Metazoa</taxon>
        <taxon>Chordata</taxon>
        <taxon>Craniata</taxon>
        <taxon>Vertebrata</taxon>
        <taxon>Euteleostomi</taxon>
        <taxon>Amphibia</taxon>
        <taxon>Batrachia</taxon>
        <taxon>Caudata</taxon>
        <taxon>Salamandroidea</taxon>
        <taxon>Salamandridae</taxon>
        <taxon>Pleurodelinae</taxon>
        <taxon>Pleurodeles</taxon>
    </lineage>
</organism>
<accession>A0AAV7SGE4</accession>